<evidence type="ECO:0000256" key="2">
    <source>
        <dbReference type="ARBA" id="ARBA00008639"/>
    </source>
</evidence>
<feature type="modified residue" description="N6-(pyridoxal phosphate)lysine" evidence="5">
    <location>
        <position position="49"/>
    </location>
</feature>
<dbReference type="Gene3D" id="3.40.50.1100">
    <property type="match status" value="2"/>
</dbReference>
<proteinExistence type="inferred from homology"/>
<evidence type="ECO:0000256" key="3">
    <source>
        <dbReference type="ARBA" id="ARBA00022898"/>
    </source>
</evidence>
<evidence type="ECO:0000256" key="5">
    <source>
        <dbReference type="PIRSR" id="PIRSR006278-2"/>
    </source>
</evidence>
<dbReference type="InterPro" id="IPR036052">
    <property type="entry name" value="TrpB-like_PALP_sf"/>
</dbReference>
<dbReference type="PANTHER" id="PTHR43780:SF2">
    <property type="entry name" value="1-AMINOCYCLOPROPANE-1-CARBOXYLATE DEAMINASE-RELATED"/>
    <property type="match status" value="1"/>
</dbReference>
<sequence length="306" mass="35000">MNKKELSNYFDSPPATPLQEINDETFIQKNIKLFIKRDDLIDNFINGNKYFKLKYNLIEAAENNFKTLLSFGGAYSNHIYSLAYAGKKFGFKTIGVIRGEEHLPLNPTLQFARECGMEFYYLSRNDYRQKYSDEIISRLHKKFGDFYLIPEGGSNNLAVKGCSEIPQRIDIDYNYLFCACGTGGTLAGIIKGADSKKKIIGIAVLKNASFLFDDVKKLLESEKFNWKILLDYHFGGYAKFDSELVNFIKTFEAKFNIQLEPIYTGKLIYAIYDLAKRNYFKPGSIIVAYHSGGLQGLEGLRQRNLL</sequence>
<reference evidence="7" key="1">
    <citation type="journal article" date="2020" name="mSystems">
        <title>Genome- and Community-Level Interaction Insights into Carbon Utilization and Element Cycling Functions of Hydrothermarchaeota in Hydrothermal Sediment.</title>
        <authorList>
            <person name="Zhou Z."/>
            <person name="Liu Y."/>
            <person name="Xu W."/>
            <person name="Pan J."/>
            <person name="Luo Z.H."/>
            <person name="Li M."/>
        </authorList>
    </citation>
    <scope>NUCLEOTIDE SEQUENCE [LARGE SCALE GENOMIC DNA]</scope>
    <source>
        <strain evidence="7">SpSt-500</strain>
    </source>
</reference>
<dbReference type="GO" id="GO:0019148">
    <property type="term" value="F:D-cysteine desulfhydrase activity"/>
    <property type="evidence" value="ECO:0007669"/>
    <property type="project" value="TreeGrafter"/>
</dbReference>
<comment type="cofactor">
    <cofactor evidence="1">
        <name>pyridoxal 5'-phosphate</name>
        <dbReference type="ChEBI" id="CHEBI:597326"/>
    </cofactor>
</comment>
<evidence type="ECO:0000313" key="7">
    <source>
        <dbReference type="EMBL" id="HGT49277.1"/>
    </source>
</evidence>
<dbReference type="SUPFAM" id="SSF53686">
    <property type="entry name" value="Tryptophan synthase beta subunit-like PLP-dependent enzymes"/>
    <property type="match status" value="1"/>
</dbReference>
<feature type="domain" description="Tryptophan synthase beta chain-like PALP" evidence="6">
    <location>
        <begin position="16"/>
        <end position="292"/>
    </location>
</feature>
<accession>A0A832G8L6</accession>
<dbReference type="PIRSF" id="PIRSF006278">
    <property type="entry name" value="ACCD_DCysDesulf"/>
    <property type="match status" value="1"/>
</dbReference>
<name>A0A832G8L6_9BACT</name>
<dbReference type="InterPro" id="IPR027278">
    <property type="entry name" value="ACCD_DCysDesulf"/>
</dbReference>
<protein>
    <submittedName>
        <fullName evidence="7">1-aminocyclopropane-1-carboxylate deaminase/D-cysteine desulfhydrase</fullName>
    </submittedName>
</protein>
<comment type="similarity">
    <text evidence="2">Belongs to the ACC deaminase/D-cysteine desulfhydrase family.</text>
</comment>
<evidence type="ECO:0000256" key="1">
    <source>
        <dbReference type="ARBA" id="ARBA00001933"/>
    </source>
</evidence>
<comment type="caution">
    <text evidence="7">The sequence shown here is derived from an EMBL/GenBank/DDBJ whole genome shotgun (WGS) entry which is preliminary data.</text>
</comment>
<dbReference type="EMBL" id="DSVI01000027">
    <property type="protein sequence ID" value="HGT49277.1"/>
    <property type="molecule type" value="Genomic_DNA"/>
</dbReference>
<evidence type="ECO:0000256" key="4">
    <source>
        <dbReference type="PIRSR" id="PIRSR006278-1"/>
    </source>
</evidence>
<dbReference type="Pfam" id="PF00291">
    <property type="entry name" value="PALP"/>
    <property type="match status" value="1"/>
</dbReference>
<organism evidence="7">
    <name type="scientific">Ignavibacterium album</name>
    <dbReference type="NCBI Taxonomy" id="591197"/>
    <lineage>
        <taxon>Bacteria</taxon>
        <taxon>Pseudomonadati</taxon>
        <taxon>Ignavibacteriota</taxon>
        <taxon>Ignavibacteria</taxon>
        <taxon>Ignavibacteriales</taxon>
        <taxon>Ignavibacteriaceae</taxon>
        <taxon>Ignavibacterium</taxon>
    </lineage>
</organism>
<dbReference type="InterPro" id="IPR001926">
    <property type="entry name" value="TrpB-like_PALP"/>
</dbReference>
<feature type="active site" description="Nucleophile" evidence="4">
    <location>
        <position position="76"/>
    </location>
</feature>
<dbReference type="AlphaFoldDB" id="A0A832G8L6"/>
<keyword evidence="3 5" id="KW-0663">Pyridoxal phosphate</keyword>
<gene>
    <name evidence="7" type="ORF">ENS56_14660</name>
</gene>
<dbReference type="PANTHER" id="PTHR43780">
    <property type="entry name" value="1-AMINOCYCLOPROPANE-1-CARBOXYLATE DEAMINASE-RELATED"/>
    <property type="match status" value="1"/>
</dbReference>
<evidence type="ECO:0000259" key="6">
    <source>
        <dbReference type="Pfam" id="PF00291"/>
    </source>
</evidence>